<keyword evidence="10" id="KW-1185">Reference proteome</keyword>
<keyword evidence="5 7" id="KW-0464">Manganese</keyword>
<dbReference type="InterPro" id="IPR002791">
    <property type="entry name" value="ARMT1-like_metal-bd"/>
</dbReference>
<proteinExistence type="inferred from homology"/>
<evidence type="ECO:0000256" key="4">
    <source>
        <dbReference type="ARBA" id="ARBA00022801"/>
    </source>
</evidence>
<comment type="function">
    <text evidence="7">Metal-dependent phosphatase that shows phosphatase activity against several substrates, including fructose-1-phosphate and fructose-6-phosphate. Its preference for fructose-1-phosphate, a strong glycating agent that causes DNA damage rather than a canonical yeast metabolite, suggests a damage-control function in hexose phosphate metabolism.</text>
</comment>
<comment type="caution">
    <text evidence="9">The sequence shown here is derived from an EMBL/GenBank/DDBJ whole genome shotgun (WGS) entry which is preliminary data.</text>
</comment>
<evidence type="ECO:0000313" key="9">
    <source>
        <dbReference type="EMBL" id="KAI8577031.1"/>
    </source>
</evidence>
<sequence>MPVTPNNPPCPAYRASEKGSFAWDTTARRWPVILTSVIDDMCKAYAKETDDTKVKEGKAIVEGVSTLKYEIEHDRQIRPLKEDGQPDVAVWNQQIATYFPNSTWFDGSWLYNECLMYRRLRELYNLSTTWKDYDPFLSQKNATFKGSFGAVFELAQKFSKLLDAQTEEQNQILFHELMQVCLWGNAHDLSLLTNMSQEDIRNLQATGKEKLEEQEKNIVVNDIDKVWNHVKGLKNARVDFVLDNAGFELFVDLVLADWLVQTKKAEKIVFHCKTIPWFVSDVIEDDFSNLLESCFNPEFFASCSPSQDDVAALQALASRWQDYIKNGQWVITSHPFWCSGLAYRHLREEAPELFADLANNSQLVFFKGDLNFRKLTYDCKWPVTTPFNTALGEDLSEHFTSICSLRTNKADVICGLKEGVQEKIEQTATPLEWRCGGKYAVVEYSSGKPE</sequence>
<feature type="domain" description="Damage-control phosphatase ARMT1-like metal-binding" evidence="8">
    <location>
        <begin position="25"/>
        <end position="423"/>
    </location>
</feature>
<name>A0AAD5E650_UMBRA</name>
<dbReference type="PANTHER" id="PTHR12260">
    <property type="entry name" value="DAMAGE-CONTROL PHOSPHATASE ARMT1"/>
    <property type="match status" value="1"/>
</dbReference>
<dbReference type="AlphaFoldDB" id="A0AAD5E650"/>
<reference evidence="9" key="2">
    <citation type="journal article" date="2022" name="Proc. Natl. Acad. Sci. U.S.A.">
        <title>Diploid-dominant life cycles characterize the early evolution of Fungi.</title>
        <authorList>
            <person name="Amses K.R."/>
            <person name="Simmons D.R."/>
            <person name="Longcore J.E."/>
            <person name="Mondo S.J."/>
            <person name="Seto K."/>
            <person name="Jeronimo G.H."/>
            <person name="Bonds A.E."/>
            <person name="Quandt C.A."/>
            <person name="Davis W.J."/>
            <person name="Chang Y."/>
            <person name="Federici B.A."/>
            <person name="Kuo A."/>
            <person name="LaButti K."/>
            <person name="Pangilinan J."/>
            <person name="Andreopoulos W."/>
            <person name="Tritt A."/>
            <person name="Riley R."/>
            <person name="Hundley H."/>
            <person name="Johnson J."/>
            <person name="Lipzen A."/>
            <person name="Barry K."/>
            <person name="Lang B.F."/>
            <person name="Cuomo C.A."/>
            <person name="Buchler N.E."/>
            <person name="Grigoriev I.V."/>
            <person name="Spatafora J.W."/>
            <person name="Stajich J.E."/>
            <person name="James T.Y."/>
        </authorList>
    </citation>
    <scope>NUCLEOTIDE SEQUENCE</scope>
    <source>
        <strain evidence="9">AG</strain>
    </source>
</reference>
<dbReference type="SUPFAM" id="SSF111321">
    <property type="entry name" value="AF1104-like"/>
    <property type="match status" value="1"/>
</dbReference>
<comment type="catalytic activity">
    <reaction evidence="6 7">
        <text>beta-D-fructose 6-phosphate = dihydroxyacetone + D-glyceraldehyde 3-phosphate</text>
        <dbReference type="Rhea" id="RHEA:28002"/>
        <dbReference type="ChEBI" id="CHEBI:16016"/>
        <dbReference type="ChEBI" id="CHEBI:57634"/>
        <dbReference type="ChEBI" id="CHEBI:59776"/>
    </reaction>
</comment>
<dbReference type="GO" id="GO:0046872">
    <property type="term" value="F:metal ion binding"/>
    <property type="evidence" value="ECO:0007669"/>
    <property type="project" value="UniProtKB-UniRule"/>
</dbReference>
<dbReference type="GO" id="GO:0005634">
    <property type="term" value="C:nucleus"/>
    <property type="evidence" value="ECO:0007669"/>
    <property type="project" value="TreeGrafter"/>
</dbReference>
<gene>
    <name evidence="9" type="ORF">K450DRAFT_254045</name>
</gene>
<dbReference type="InterPro" id="IPR039763">
    <property type="entry name" value="ARMT1"/>
</dbReference>
<dbReference type="Pfam" id="PF01937">
    <property type="entry name" value="ARMT1-like_dom"/>
    <property type="match status" value="1"/>
</dbReference>
<dbReference type="PANTHER" id="PTHR12260:SF4">
    <property type="entry name" value="SUGAR PHOSPHATE PHOSPHATASE"/>
    <property type="match status" value="1"/>
</dbReference>
<evidence type="ECO:0000256" key="7">
    <source>
        <dbReference type="RuleBase" id="RU367030"/>
    </source>
</evidence>
<accession>A0AAD5E650</accession>
<dbReference type="GeneID" id="75916482"/>
<evidence type="ECO:0000259" key="8">
    <source>
        <dbReference type="Pfam" id="PF01937"/>
    </source>
</evidence>
<dbReference type="Proteomes" id="UP001206595">
    <property type="component" value="Unassembled WGS sequence"/>
</dbReference>
<dbReference type="GO" id="GO:0016791">
    <property type="term" value="F:phosphatase activity"/>
    <property type="evidence" value="ECO:0007669"/>
    <property type="project" value="TreeGrafter"/>
</dbReference>
<evidence type="ECO:0000256" key="3">
    <source>
        <dbReference type="ARBA" id="ARBA00022723"/>
    </source>
</evidence>
<dbReference type="GO" id="GO:0006974">
    <property type="term" value="P:DNA damage response"/>
    <property type="evidence" value="ECO:0007669"/>
    <property type="project" value="TreeGrafter"/>
</dbReference>
<dbReference type="InterPro" id="IPR036075">
    <property type="entry name" value="ARMT-1-like_metal-bd_sf"/>
</dbReference>
<keyword evidence="3 7" id="KW-0479">Metal-binding</keyword>
<comment type="similarity">
    <text evidence="2 7">Belongs to the damage-control phosphatase family. Sugar phosphate phosphatase III subfamily.</text>
</comment>
<dbReference type="RefSeq" id="XP_051442035.1">
    <property type="nucleotide sequence ID" value="XM_051591139.1"/>
</dbReference>
<evidence type="ECO:0000256" key="5">
    <source>
        <dbReference type="ARBA" id="ARBA00023211"/>
    </source>
</evidence>
<evidence type="ECO:0000256" key="1">
    <source>
        <dbReference type="ARBA" id="ARBA00001326"/>
    </source>
</evidence>
<dbReference type="Gene3D" id="3.40.50.10880">
    <property type="entry name" value="Uncharacterised protein PF01937, DUF89, domain 3"/>
    <property type="match status" value="1"/>
</dbReference>
<organism evidence="9 10">
    <name type="scientific">Umbelopsis ramanniana AG</name>
    <dbReference type="NCBI Taxonomy" id="1314678"/>
    <lineage>
        <taxon>Eukaryota</taxon>
        <taxon>Fungi</taxon>
        <taxon>Fungi incertae sedis</taxon>
        <taxon>Mucoromycota</taxon>
        <taxon>Mucoromycotina</taxon>
        <taxon>Umbelopsidomycetes</taxon>
        <taxon>Umbelopsidales</taxon>
        <taxon>Umbelopsidaceae</taxon>
        <taxon>Umbelopsis</taxon>
    </lineage>
</organism>
<evidence type="ECO:0000256" key="2">
    <source>
        <dbReference type="ARBA" id="ARBA00009519"/>
    </source>
</evidence>
<dbReference type="EMBL" id="MU620946">
    <property type="protein sequence ID" value="KAI8577031.1"/>
    <property type="molecule type" value="Genomic_DNA"/>
</dbReference>
<comment type="domain">
    <text evidence="7">Subfamily III proteins have a conserved RTxK motif about 40-50 residues from the C-terminus; the threonine may be replaced by serine or cysteine.</text>
</comment>
<keyword evidence="4 7" id="KW-0378">Hydrolase</keyword>
<dbReference type="EC" id="3.1.3.-" evidence="7"/>
<comment type="cofactor">
    <cofactor evidence="7">
        <name>Mn(2+)</name>
        <dbReference type="ChEBI" id="CHEBI:29035"/>
    </cofactor>
    <cofactor evidence="7">
        <name>Ni(2+)</name>
        <dbReference type="ChEBI" id="CHEBI:49786"/>
    </cofactor>
</comment>
<protein>
    <recommendedName>
        <fullName evidence="7">Sugar phosphate phosphatase</fullName>
        <ecNumber evidence="7">3.1.3.-</ecNumber>
    </recommendedName>
</protein>
<dbReference type="Gene3D" id="1.20.930.60">
    <property type="match status" value="1"/>
</dbReference>
<reference evidence="9" key="1">
    <citation type="submission" date="2021-06" db="EMBL/GenBank/DDBJ databases">
        <authorList>
            <consortium name="DOE Joint Genome Institute"/>
            <person name="Mondo S.J."/>
            <person name="Amses K.R."/>
            <person name="Simmons D.R."/>
            <person name="Longcore J.E."/>
            <person name="Seto K."/>
            <person name="Alves G.H."/>
            <person name="Bonds A.E."/>
            <person name="Quandt C.A."/>
            <person name="Davis W.J."/>
            <person name="Chang Y."/>
            <person name="Letcher P.M."/>
            <person name="Powell M.J."/>
            <person name="Kuo A."/>
            <person name="Labutti K."/>
            <person name="Pangilinan J."/>
            <person name="Andreopoulos W."/>
            <person name="Tritt A."/>
            <person name="Riley R."/>
            <person name="Hundley H."/>
            <person name="Johnson J."/>
            <person name="Lipzen A."/>
            <person name="Barry K."/>
            <person name="Berbee M.L."/>
            <person name="Buchler N.E."/>
            <person name="Grigoriev I.V."/>
            <person name="Spatafora J.W."/>
            <person name="Stajich J.E."/>
            <person name="James T.Y."/>
        </authorList>
    </citation>
    <scope>NUCLEOTIDE SEQUENCE</scope>
    <source>
        <strain evidence="9">AG</strain>
    </source>
</reference>
<comment type="catalytic activity">
    <reaction evidence="1 7">
        <text>beta-D-fructose 1-phosphate + H2O = D-fructose + phosphate</text>
        <dbReference type="Rhea" id="RHEA:35603"/>
        <dbReference type="ChEBI" id="CHEBI:15377"/>
        <dbReference type="ChEBI" id="CHEBI:37721"/>
        <dbReference type="ChEBI" id="CHEBI:43474"/>
        <dbReference type="ChEBI" id="CHEBI:138881"/>
    </reaction>
</comment>
<evidence type="ECO:0000313" key="10">
    <source>
        <dbReference type="Proteomes" id="UP001206595"/>
    </source>
</evidence>
<evidence type="ECO:0000256" key="6">
    <source>
        <dbReference type="ARBA" id="ARBA00048809"/>
    </source>
</evidence>